<accession>A0ABY4NZD4</accession>
<dbReference type="InterPro" id="IPR003776">
    <property type="entry name" value="YcaO-like_dom"/>
</dbReference>
<dbReference type="NCBIfam" id="TIGR00702">
    <property type="entry name" value="YcaO-type kinase domain"/>
    <property type="match status" value="1"/>
</dbReference>
<name>A0ABY4NZD4_9PSEU</name>
<sequence length="319" mass="34198">MTRLADVTGLDVLGIPVCLAVRPLARSLAVSVGKGMDTASARTAALMESLEVRHAENIDAAGQVASFEELTEVVSLDFRLDSLTAPWLARNSNGLASGNTRPEAMLHALCEVIERDAEWRWGTSDDERRIALDTVRDPGCRWLLDRFAARGVYVAAWNITSAAGLPAVGCVVLPDPDEAEWFGTGVHDGFCCRMEPAAALAPALQEAAQKRLTYISGSRDDVTREEMARAHDIGLVRRVWTDLHRGGERIDFATLRSYPRGSAGSDVAVAAEALRRAGFERIVVLDVGGADPGPWVVKVVVPGAYGPYGSALAPVRPVA</sequence>
<dbReference type="RefSeq" id="WP_249466189.1">
    <property type="nucleotide sequence ID" value="NZ_CP091196.1"/>
</dbReference>
<organism evidence="2 3">
    <name type="scientific">Amycolatopsis thermalba</name>
    <dbReference type="NCBI Taxonomy" id="944492"/>
    <lineage>
        <taxon>Bacteria</taxon>
        <taxon>Bacillati</taxon>
        <taxon>Actinomycetota</taxon>
        <taxon>Actinomycetes</taxon>
        <taxon>Pseudonocardiales</taxon>
        <taxon>Pseudonocardiaceae</taxon>
        <taxon>Amycolatopsis</taxon>
    </lineage>
</organism>
<dbReference type="EMBL" id="CP091196">
    <property type="protein sequence ID" value="UQS25348.1"/>
    <property type="molecule type" value="Genomic_DNA"/>
</dbReference>
<dbReference type="PANTHER" id="PTHR37809:SF1">
    <property type="entry name" value="RIBOSOMAL PROTEIN S12 METHYLTHIOTRANSFERASE ACCESSORY FACTOR YCAO"/>
    <property type="match status" value="1"/>
</dbReference>
<dbReference type="PANTHER" id="PTHR37809">
    <property type="entry name" value="RIBOSOMAL PROTEIN S12 METHYLTHIOTRANSFERASE ACCESSORY FACTOR YCAO"/>
    <property type="match status" value="1"/>
</dbReference>
<evidence type="ECO:0000259" key="1">
    <source>
        <dbReference type="PROSITE" id="PS51664"/>
    </source>
</evidence>
<gene>
    <name evidence="2" type="ORF">L1857_22330</name>
</gene>
<protein>
    <submittedName>
        <fullName evidence="2">YcaO-like family protein</fullName>
    </submittedName>
</protein>
<feature type="domain" description="YcaO" evidence="1">
    <location>
        <begin position="1"/>
        <end position="319"/>
    </location>
</feature>
<dbReference type="Gene3D" id="3.30.1330.230">
    <property type="match status" value="1"/>
</dbReference>
<keyword evidence="3" id="KW-1185">Reference proteome</keyword>
<dbReference type="PROSITE" id="PS51664">
    <property type="entry name" value="YCAO"/>
    <property type="match status" value="1"/>
</dbReference>
<dbReference type="Pfam" id="PF02624">
    <property type="entry name" value="YcaO"/>
    <property type="match status" value="1"/>
</dbReference>
<reference evidence="2" key="1">
    <citation type="submission" date="2022-01" db="EMBL/GenBank/DDBJ databases">
        <title>PSI-footprinting approach for the identification of protein synthesis inhibitor producers.</title>
        <authorList>
            <person name="Handel F."/>
            <person name="Kulik A."/>
            <person name="Wex K.W."/>
            <person name="Berscheid A."/>
            <person name="Saur J.S."/>
            <person name="Winkler A."/>
            <person name="Wibberg D."/>
            <person name="Kalinowski J."/>
            <person name="Broetz-Oesterhelt H."/>
            <person name="Mast Y."/>
        </authorList>
    </citation>
    <scope>NUCLEOTIDE SEQUENCE</scope>
    <source>
        <strain evidence="2">KNN 49.3e</strain>
    </source>
</reference>
<evidence type="ECO:0000313" key="3">
    <source>
        <dbReference type="Proteomes" id="UP000830158"/>
    </source>
</evidence>
<dbReference type="Proteomes" id="UP000830158">
    <property type="component" value="Chromosome"/>
</dbReference>
<evidence type="ECO:0000313" key="2">
    <source>
        <dbReference type="EMBL" id="UQS25348.1"/>
    </source>
</evidence>
<proteinExistence type="predicted"/>